<sequence length="137" mass="15321">MDRFYPRLPHSQLGLTHIKGLALEIPLLANLSANIPYSGTSKPSDNCSIDINDIAFEDDMEDDIVVHKIGALFPCFIESIMWKMIMWLSGIDNCAFVVHGRQAENLHLNQGGTENLSPKSTYVGIKGNLKKEDEINY</sequence>
<keyword evidence="2" id="KW-1185">Reference proteome</keyword>
<name>A0ABR2QEP7_9ROSI</name>
<evidence type="ECO:0000313" key="1">
    <source>
        <dbReference type="EMBL" id="KAK8999156.1"/>
    </source>
</evidence>
<gene>
    <name evidence="1" type="ORF">V6N11_070333</name>
</gene>
<organism evidence="1 2">
    <name type="scientific">Hibiscus sabdariffa</name>
    <name type="common">roselle</name>
    <dbReference type="NCBI Taxonomy" id="183260"/>
    <lineage>
        <taxon>Eukaryota</taxon>
        <taxon>Viridiplantae</taxon>
        <taxon>Streptophyta</taxon>
        <taxon>Embryophyta</taxon>
        <taxon>Tracheophyta</taxon>
        <taxon>Spermatophyta</taxon>
        <taxon>Magnoliopsida</taxon>
        <taxon>eudicotyledons</taxon>
        <taxon>Gunneridae</taxon>
        <taxon>Pentapetalae</taxon>
        <taxon>rosids</taxon>
        <taxon>malvids</taxon>
        <taxon>Malvales</taxon>
        <taxon>Malvaceae</taxon>
        <taxon>Malvoideae</taxon>
        <taxon>Hibiscus</taxon>
    </lineage>
</organism>
<proteinExistence type="predicted"/>
<protein>
    <submittedName>
        <fullName evidence="1">Uncharacterized protein</fullName>
    </submittedName>
</protein>
<reference evidence="1 2" key="1">
    <citation type="journal article" date="2024" name="G3 (Bethesda)">
        <title>Genome assembly of Hibiscus sabdariffa L. provides insights into metabolisms of medicinal natural products.</title>
        <authorList>
            <person name="Kim T."/>
        </authorList>
    </citation>
    <scope>NUCLEOTIDE SEQUENCE [LARGE SCALE GENOMIC DNA]</scope>
    <source>
        <strain evidence="1">TK-2024</strain>
        <tissue evidence="1">Old leaves</tissue>
    </source>
</reference>
<evidence type="ECO:0000313" key="2">
    <source>
        <dbReference type="Proteomes" id="UP001396334"/>
    </source>
</evidence>
<comment type="caution">
    <text evidence="1">The sequence shown here is derived from an EMBL/GenBank/DDBJ whole genome shotgun (WGS) entry which is preliminary data.</text>
</comment>
<dbReference type="Proteomes" id="UP001396334">
    <property type="component" value="Unassembled WGS sequence"/>
</dbReference>
<dbReference type="EMBL" id="JBBPBN010000040">
    <property type="protein sequence ID" value="KAK8999156.1"/>
    <property type="molecule type" value="Genomic_DNA"/>
</dbReference>
<accession>A0ABR2QEP7</accession>